<dbReference type="eggNOG" id="COG0438">
    <property type="taxonomic scope" value="Bacteria"/>
</dbReference>
<protein>
    <submittedName>
        <fullName evidence="4">Glycosyl transferase, group 1</fullName>
    </submittedName>
</protein>
<dbReference type="OrthoDB" id="9811239at2"/>
<evidence type="ECO:0000259" key="3">
    <source>
        <dbReference type="Pfam" id="PF00534"/>
    </source>
</evidence>
<dbReference type="RefSeq" id="WP_015424179.1">
    <property type="nucleotide sequence ID" value="NC_020449.1"/>
</dbReference>
<reference evidence="4 5" key="1">
    <citation type="journal article" date="2008" name="J. Bacteriol.">
        <title>'Candidatus Cloacamonas acidaminovorans': genome sequence reconstruction provides a first glimpse of a new bacterial division.</title>
        <authorList>
            <person name="Pelletier E."/>
            <person name="Kreimeyer A."/>
            <person name="Bocs S."/>
            <person name="Rouy Z."/>
            <person name="Gyapay G."/>
            <person name="Chouari R."/>
            <person name="Riviere D."/>
            <person name="Ganesan A."/>
            <person name="Daegelen P."/>
            <person name="Sghir A."/>
            <person name="Cohen G.N."/>
            <person name="Medigue C."/>
            <person name="Weissenbach J."/>
            <person name="Le Paslier D."/>
        </authorList>
    </citation>
    <scope>NUCLEOTIDE SEQUENCE [LARGE SCALE GENOMIC DNA]</scope>
    <source>
        <strain evidence="5">Evry</strain>
    </source>
</reference>
<dbReference type="PANTHER" id="PTHR12526:SF510">
    <property type="entry name" value="D-INOSITOL 3-PHOSPHATE GLYCOSYLTRANSFERASE"/>
    <property type="match status" value="1"/>
</dbReference>
<keyword evidence="2 4" id="KW-0808">Transferase</keyword>
<evidence type="ECO:0000313" key="5">
    <source>
        <dbReference type="Proteomes" id="UP000002019"/>
    </source>
</evidence>
<dbReference type="SUPFAM" id="SSF53756">
    <property type="entry name" value="UDP-Glycosyltransferase/glycogen phosphorylase"/>
    <property type="match status" value="1"/>
</dbReference>
<evidence type="ECO:0000256" key="2">
    <source>
        <dbReference type="ARBA" id="ARBA00022679"/>
    </source>
</evidence>
<evidence type="ECO:0000313" key="4">
    <source>
        <dbReference type="EMBL" id="CAO80318.1"/>
    </source>
</evidence>
<dbReference type="CAZy" id="GT4">
    <property type="family name" value="Glycosyltransferase Family 4"/>
</dbReference>
<dbReference type="HOGENOM" id="CLU_057643_0_0_0"/>
<gene>
    <name evidence="4" type="ordered locus">CLOAM0415</name>
</gene>
<dbReference type="AlphaFoldDB" id="B0VG95"/>
<organism evidence="4 5">
    <name type="scientific">Cloacimonas acidaminovorans (strain Evry)</name>
    <dbReference type="NCBI Taxonomy" id="459349"/>
    <lineage>
        <taxon>Bacteria</taxon>
        <taxon>Pseudomonadati</taxon>
        <taxon>Candidatus Cloacimonadota</taxon>
        <taxon>Candidatus Cloacimonadia</taxon>
        <taxon>Candidatus Cloacimonadales</taxon>
        <taxon>Candidatus Cloacimonadaceae</taxon>
        <taxon>Candidatus Cloacimonas</taxon>
    </lineage>
</organism>
<dbReference type="STRING" id="459349.CLOAM0415"/>
<dbReference type="KEGG" id="caci:CLOAM0415"/>
<name>B0VG95_CLOAI</name>
<keyword evidence="1" id="KW-0328">Glycosyltransferase</keyword>
<dbReference type="Gene3D" id="3.40.50.2000">
    <property type="entry name" value="Glycogen Phosphorylase B"/>
    <property type="match status" value="1"/>
</dbReference>
<evidence type="ECO:0000256" key="1">
    <source>
        <dbReference type="ARBA" id="ARBA00022676"/>
    </source>
</evidence>
<accession>B0VG95</accession>
<dbReference type="Pfam" id="PF00534">
    <property type="entry name" value="Glycos_transf_1"/>
    <property type="match status" value="1"/>
</dbReference>
<proteinExistence type="predicted"/>
<sequence length="383" mass="44529">MNSLERVLGYPFYYTGVLADKILHWNNPSSLFFFFPHFHTGGAEQVHLDILRIFADQKPFIIITKNSRNKTHYQAMQKSGRLIEIYKYLNNTNRFLVKNFFYGFLASMINRHPKSIVISANSTIFYELCYYLKESYIIDILHGLFGINNKHWVRATPKINKRIVVSQAVYNSVKKIYITNGFADKYDDRLKIIHNAVPLCNFNITKDLNAPLKIVFIARNSKEKRFHLYQHIAQKVIKELPGTIFYCIGNYDKTEPAVNLGEICNRQKLYETIKDFHILILCSISEGFGLVIAEAMTCGLVPLATDVGGVKETFQDKINGILVRAKDEQEIIGEFISYLKELDANRELLQQMSNSAREYVQEHFNYDRFKVEYTKVVEEGRNR</sequence>
<feature type="domain" description="Glycosyl transferase family 1" evidence="3">
    <location>
        <begin position="214"/>
        <end position="358"/>
    </location>
</feature>
<dbReference type="GO" id="GO:0016757">
    <property type="term" value="F:glycosyltransferase activity"/>
    <property type="evidence" value="ECO:0007669"/>
    <property type="project" value="UniProtKB-KW"/>
</dbReference>
<dbReference type="CDD" id="cd03801">
    <property type="entry name" value="GT4_PimA-like"/>
    <property type="match status" value="1"/>
</dbReference>
<dbReference type="EMBL" id="CU466930">
    <property type="protein sequence ID" value="CAO80318.1"/>
    <property type="molecule type" value="Genomic_DNA"/>
</dbReference>
<keyword evidence="5" id="KW-1185">Reference proteome</keyword>
<dbReference type="InterPro" id="IPR001296">
    <property type="entry name" value="Glyco_trans_1"/>
</dbReference>
<dbReference type="Proteomes" id="UP000002019">
    <property type="component" value="Chromosome"/>
</dbReference>
<dbReference type="PANTHER" id="PTHR12526">
    <property type="entry name" value="GLYCOSYLTRANSFERASE"/>
    <property type="match status" value="1"/>
</dbReference>